<protein>
    <recommendedName>
        <fullName evidence="3">HNH endonuclease</fullName>
    </recommendedName>
</protein>
<dbReference type="EMBL" id="CP020472">
    <property type="protein sequence ID" value="ARD23756.1"/>
    <property type="molecule type" value="Genomic_DNA"/>
</dbReference>
<gene>
    <name evidence="1" type="ORF">SJ2017_3507</name>
</gene>
<name>A0ABN4YK91_9GAMM</name>
<reference evidence="1 2" key="1">
    <citation type="submission" date="2017-03" db="EMBL/GenBank/DDBJ databases">
        <title>Genome sequencing of Shewanella japonica KCTC 22435.</title>
        <authorList>
            <person name="Kim K.M."/>
        </authorList>
    </citation>
    <scope>NUCLEOTIDE SEQUENCE [LARGE SCALE GENOMIC DNA]</scope>
    <source>
        <strain evidence="1 2">KCTC 22435</strain>
    </source>
</reference>
<keyword evidence="2" id="KW-1185">Reference proteome</keyword>
<evidence type="ECO:0000313" key="2">
    <source>
        <dbReference type="Proteomes" id="UP000191820"/>
    </source>
</evidence>
<organism evidence="1 2">
    <name type="scientific">Shewanella japonica</name>
    <dbReference type="NCBI Taxonomy" id="93973"/>
    <lineage>
        <taxon>Bacteria</taxon>
        <taxon>Pseudomonadati</taxon>
        <taxon>Pseudomonadota</taxon>
        <taxon>Gammaproteobacteria</taxon>
        <taxon>Alteromonadales</taxon>
        <taxon>Shewanellaceae</taxon>
        <taxon>Shewanella</taxon>
    </lineage>
</organism>
<evidence type="ECO:0000313" key="1">
    <source>
        <dbReference type="EMBL" id="ARD23756.1"/>
    </source>
</evidence>
<dbReference type="RefSeq" id="WP_080916744.1">
    <property type="nucleotide sequence ID" value="NZ_CP020472.1"/>
</dbReference>
<evidence type="ECO:0008006" key="3">
    <source>
        <dbReference type="Google" id="ProtNLM"/>
    </source>
</evidence>
<dbReference type="Proteomes" id="UP000191820">
    <property type="component" value="Chromosome"/>
</dbReference>
<accession>A0ABN4YK91</accession>
<proteinExistence type="predicted"/>
<sequence length="293" mass="33894">MHGTCKLCKKDTKLELSHFIPKFIGKWLKKTSITGYFREGNQINKRQQDIAKDYWLCGECEDLFSNWEREFSIKIFHPYMNDSNLVTTYGAWLSKFTASLSWRTLTYIRGKNINEPKPKDYLDTISKAEHGLAKFLLGESSNLYEYEQHLYPLDVIGSTSIQDLPTNINRYFLRTIAMDIVGNSNGIYIYTKLPSFIIIGVIKSKQSKEMRASRISISGGKISPRTFTFPEGFDGYIIDSANKVSDTYNQIPKEQLAKIDKYVIDNSEKVTESKLFEAIVHDYQRFGQKSFRK</sequence>